<sequence>MPGMASPGLSGSSSSQTGRNRVCQSRGRASSTSLAKCIRLRSSLARTAPSLSTAVPAWAGRASSSRLASCWSGCGMKAWWTSFRR</sequence>
<reference evidence="2" key="1">
    <citation type="journal article" date="2013" name="PLoS ONE">
        <title>Direct detection of alternative open reading frames translation products in human significantly expands the proteome.</title>
        <authorList>
            <person name="Vanderperre B."/>
            <person name="Lucier J.-F."/>
            <person name="Motard J."/>
            <person name="Tremblay G."/>
            <person name="Vanderperre S."/>
            <person name="Wisztorski M."/>
            <person name="Salzet M."/>
            <person name="Boisvert F.-M."/>
            <person name="Roucou X."/>
        </authorList>
    </citation>
    <scope>NUCLEOTIDE SEQUENCE</scope>
</reference>
<feature type="region of interest" description="Disordered" evidence="1">
    <location>
        <begin position="1"/>
        <end position="32"/>
    </location>
</feature>
<evidence type="ECO:0000256" key="1">
    <source>
        <dbReference type="SAM" id="MobiDB-lite"/>
    </source>
</evidence>
<gene>
    <name evidence="2" type="primary">PTPRS</name>
</gene>
<organism evidence="2">
    <name type="scientific">Homo sapiens</name>
    <name type="common">Human</name>
    <dbReference type="NCBI Taxonomy" id="9606"/>
    <lineage>
        <taxon>Eukaryota</taxon>
        <taxon>Metazoa</taxon>
        <taxon>Chordata</taxon>
        <taxon>Craniata</taxon>
        <taxon>Vertebrata</taxon>
        <taxon>Euteleostomi</taxon>
        <taxon>Mammalia</taxon>
        <taxon>Eutheria</taxon>
        <taxon>Euarchontoglires</taxon>
        <taxon>Primates</taxon>
        <taxon>Haplorrhini</taxon>
        <taxon>Catarrhini</taxon>
        <taxon>Hominidae</taxon>
        <taxon>Homo</taxon>
    </lineage>
</organism>
<proteinExistence type="predicted"/>
<dbReference type="ChiTaRS" id="PTPRS">
    <property type="organism name" value="human"/>
</dbReference>
<dbReference type="AlphaFoldDB" id="L8E8Y3"/>
<feature type="compositionally biased region" description="Low complexity" evidence="1">
    <location>
        <begin position="1"/>
        <end position="18"/>
    </location>
</feature>
<dbReference type="OrthoDB" id="10253954at2759"/>
<protein>
    <submittedName>
        <fullName evidence="2">Alternative protein PTPRS</fullName>
    </submittedName>
</protein>
<accession>L8E8Y3</accession>
<evidence type="ECO:0000313" key="2">
    <source>
        <dbReference type="EMBL" id="CCQ43191.1"/>
    </source>
</evidence>
<dbReference type="EMBL" id="HF583694">
    <property type="protein sequence ID" value="CCQ43191.1"/>
    <property type="molecule type" value="Genomic_DNA"/>
</dbReference>
<name>L8E8Y3_HUMAN</name>